<proteinExistence type="predicted"/>
<evidence type="ECO:0000313" key="2">
    <source>
        <dbReference type="Proteomes" id="UP000001574"/>
    </source>
</evidence>
<dbReference type="AlphaFoldDB" id="A0A0H3A1E3"/>
<dbReference type="Proteomes" id="UP000001574">
    <property type="component" value="Chromosome"/>
</dbReference>
<dbReference type="EMBL" id="CP000479">
    <property type="protein sequence ID" value="ABK68893.1"/>
    <property type="molecule type" value="Genomic_DNA"/>
</dbReference>
<accession>A0A0H3A1E3</accession>
<name>A0A0H3A1E3_MYCA1</name>
<protein>
    <submittedName>
        <fullName evidence="1">Uncharacterized protein</fullName>
    </submittedName>
</protein>
<dbReference type="HOGENOM" id="CLU_857437_0_0_11"/>
<sequence>MVAANAEHDIRLGDNPFAVDPVDDLLHAVPANSAGWSETMYFHAWSPEEGVGVFVHTGRWPTDLDLWWAQTIALLPDGRLLVDRSWGRAADNRGPATGNLRITCQEPLRSWRLTFDGAGAVTDRASMACGPVGAGRAQPFSFDIELRAAAPVWDMAGALGAPRPRVDGLSWASFHHTQGFYATGELCSGQQRWSMDGVAHRDHSSGVRDVTGLGGLHFFVVVFPKSGRVANGLVNWRTNGAIDHRVFTVQEKGVCEVGFNVRVTGLQSYRTHEPHDLTITMHREAGVYPLRASWLHGYSLTVLSPNENINGVDLETQPDPMVITQSTVRVVAPDGEIGYGVIERDYRPSMLPSPRER</sequence>
<dbReference type="RefSeq" id="WP_011726425.1">
    <property type="nucleotide sequence ID" value="NC_008595.1"/>
</dbReference>
<organism evidence="1 2">
    <name type="scientific">Mycobacterium avium (strain 104)</name>
    <dbReference type="NCBI Taxonomy" id="243243"/>
    <lineage>
        <taxon>Bacteria</taxon>
        <taxon>Bacillati</taxon>
        <taxon>Actinomycetota</taxon>
        <taxon>Actinomycetes</taxon>
        <taxon>Mycobacteriales</taxon>
        <taxon>Mycobacteriaceae</taxon>
        <taxon>Mycobacterium</taxon>
        <taxon>Mycobacterium avium complex (MAC)</taxon>
    </lineage>
</organism>
<gene>
    <name evidence="1" type="ordered locus">MAV_5063</name>
</gene>
<evidence type="ECO:0000313" key="1">
    <source>
        <dbReference type="EMBL" id="ABK68893.1"/>
    </source>
</evidence>
<reference evidence="1 2" key="1">
    <citation type="submission" date="2006-10" db="EMBL/GenBank/DDBJ databases">
        <authorList>
            <person name="Fleischmann R.D."/>
            <person name="Dodson R.J."/>
            <person name="Haft D.H."/>
            <person name="Merkel J.S."/>
            <person name="Nelson W.C."/>
            <person name="Fraser C.M."/>
        </authorList>
    </citation>
    <scope>NUCLEOTIDE SEQUENCE [LARGE SCALE GENOMIC DNA]</scope>
    <source>
        <strain evidence="1 2">104</strain>
    </source>
</reference>
<dbReference type="KEGG" id="mav:MAV_5063"/>